<dbReference type="PROSITE" id="PS01279">
    <property type="entry name" value="PCMT"/>
    <property type="match status" value="1"/>
</dbReference>
<evidence type="ECO:0000256" key="6">
    <source>
        <dbReference type="ARBA" id="ARBA00022691"/>
    </source>
</evidence>
<comment type="similarity">
    <text evidence="2 7">Belongs to the methyltransferase superfamily. L-isoaspartyl/D-aspartyl protein methyltransferase family.</text>
</comment>
<keyword evidence="5 7" id="KW-0808">Transferase</keyword>
<dbReference type="InterPro" id="IPR000682">
    <property type="entry name" value="PCMT"/>
</dbReference>
<feature type="active site" evidence="7">
    <location>
        <position position="88"/>
    </location>
</feature>
<dbReference type="PANTHER" id="PTHR11579">
    <property type="entry name" value="PROTEIN-L-ISOASPARTATE O-METHYLTRANSFERASE"/>
    <property type="match status" value="1"/>
</dbReference>
<dbReference type="EC" id="2.1.1.77" evidence="7"/>
<dbReference type="Gene3D" id="3.40.50.150">
    <property type="entry name" value="Vaccinia Virus protein VP39"/>
    <property type="match status" value="1"/>
</dbReference>
<evidence type="ECO:0000313" key="8">
    <source>
        <dbReference type="EMBL" id="KAB1073680.1"/>
    </source>
</evidence>
<evidence type="ECO:0000313" key="9">
    <source>
        <dbReference type="Proteomes" id="UP000441523"/>
    </source>
</evidence>
<dbReference type="Pfam" id="PF01135">
    <property type="entry name" value="PCMT"/>
    <property type="match status" value="1"/>
</dbReference>
<dbReference type="FunFam" id="3.40.50.150:FF:000010">
    <property type="entry name" value="Protein-L-isoaspartate O-methyltransferase"/>
    <property type="match status" value="1"/>
</dbReference>
<name>A0A6N6MTL7_9HYPH</name>
<keyword evidence="9" id="KW-1185">Reference proteome</keyword>
<dbReference type="GO" id="GO:0004719">
    <property type="term" value="F:protein-L-isoaspartate (D-aspartate) O-methyltransferase activity"/>
    <property type="evidence" value="ECO:0007669"/>
    <property type="project" value="UniProtKB-UniRule"/>
</dbReference>
<comment type="subcellular location">
    <subcellularLocation>
        <location evidence="1 7">Cytoplasm</location>
    </subcellularLocation>
</comment>
<sequence>MVTSRRIAGPAGPLTRRYLVRRRRVVVAQFARQRAHMVARQIAARGLTDARLLAAVRAVPRECFVPPHLRAFAYEDGPLPIAAGQTISQPYIVALMIDAAALAPGDRVLEIGAGSGYAAAVMSRLAAEILAVERHALLAEEARRCLGRLGYGNVAVRHGDGTLGWPEAAPFDAIVVAAGGPEVPGPLRRQLRIGGRLVMPVGARPGSQRLVRLLRRGEEDFSEDALGLVSFVPLIGAEGWAEDPARRDAGRYQARSEVE</sequence>
<dbReference type="CDD" id="cd02440">
    <property type="entry name" value="AdoMet_MTases"/>
    <property type="match status" value="1"/>
</dbReference>
<accession>A0A6N6MTL7</accession>
<dbReference type="GO" id="GO:0005737">
    <property type="term" value="C:cytoplasm"/>
    <property type="evidence" value="ECO:0007669"/>
    <property type="project" value="UniProtKB-SubCell"/>
</dbReference>
<reference evidence="8 9" key="1">
    <citation type="submission" date="2019-09" db="EMBL/GenBank/DDBJ databases">
        <title>YIM 132548 draft genome.</title>
        <authorList>
            <person name="Jiang L."/>
        </authorList>
    </citation>
    <scope>NUCLEOTIDE SEQUENCE [LARGE SCALE GENOMIC DNA]</scope>
    <source>
        <strain evidence="8 9">YIM 132548</strain>
    </source>
</reference>
<protein>
    <recommendedName>
        <fullName evidence="7">Protein-L-isoaspartate O-methyltransferase</fullName>
        <ecNumber evidence="7">2.1.1.77</ecNumber>
    </recommendedName>
    <alternativeName>
        <fullName evidence="7">L-isoaspartyl protein carboxyl methyltransferase</fullName>
    </alternativeName>
    <alternativeName>
        <fullName evidence="7">Protein L-isoaspartyl methyltransferase</fullName>
    </alternativeName>
    <alternativeName>
        <fullName evidence="7">Protein-beta-aspartate methyltransferase</fullName>
        <shortName evidence="7">PIMT</shortName>
    </alternativeName>
</protein>
<dbReference type="NCBIfam" id="NF001453">
    <property type="entry name" value="PRK00312.1"/>
    <property type="match status" value="1"/>
</dbReference>
<keyword evidence="4 7" id="KW-0489">Methyltransferase</keyword>
<evidence type="ECO:0000256" key="2">
    <source>
        <dbReference type="ARBA" id="ARBA00005369"/>
    </source>
</evidence>
<dbReference type="AlphaFoldDB" id="A0A6N6MTL7"/>
<dbReference type="PANTHER" id="PTHR11579:SF0">
    <property type="entry name" value="PROTEIN-L-ISOASPARTATE(D-ASPARTATE) O-METHYLTRANSFERASE"/>
    <property type="match status" value="1"/>
</dbReference>
<dbReference type="HAMAP" id="MF_00090">
    <property type="entry name" value="PIMT"/>
    <property type="match status" value="1"/>
</dbReference>
<organism evidence="8 9">
    <name type="scientific">Methylobacterium planeticum</name>
    <dbReference type="NCBI Taxonomy" id="2615211"/>
    <lineage>
        <taxon>Bacteria</taxon>
        <taxon>Pseudomonadati</taxon>
        <taxon>Pseudomonadota</taxon>
        <taxon>Alphaproteobacteria</taxon>
        <taxon>Hyphomicrobiales</taxon>
        <taxon>Methylobacteriaceae</taxon>
        <taxon>Methylobacterium</taxon>
    </lineage>
</organism>
<keyword evidence="3 7" id="KW-0963">Cytoplasm</keyword>
<dbReference type="EMBL" id="VZZJ01000007">
    <property type="protein sequence ID" value="KAB1073680.1"/>
    <property type="molecule type" value="Genomic_DNA"/>
</dbReference>
<keyword evidence="6 7" id="KW-0949">S-adenosyl-L-methionine</keyword>
<comment type="catalytic activity">
    <reaction evidence="7">
        <text>[protein]-L-isoaspartate + S-adenosyl-L-methionine = [protein]-L-isoaspartate alpha-methyl ester + S-adenosyl-L-homocysteine</text>
        <dbReference type="Rhea" id="RHEA:12705"/>
        <dbReference type="Rhea" id="RHEA-COMP:12143"/>
        <dbReference type="Rhea" id="RHEA-COMP:12144"/>
        <dbReference type="ChEBI" id="CHEBI:57856"/>
        <dbReference type="ChEBI" id="CHEBI:59789"/>
        <dbReference type="ChEBI" id="CHEBI:90596"/>
        <dbReference type="ChEBI" id="CHEBI:90598"/>
        <dbReference type="EC" id="2.1.1.77"/>
    </reaction>
</comment>
<evidence type="ECO:0000256" key="1">
    <source>
        <dbReference type="ARBA" id="ARBA00004496"/>
    </source>
</evidence>
<dbReference type="NCBIfam" id="TIGR00080">
    <property type="entry name" value="pimt"/>
    <property type="match status" value="1"/>
</dbReference>
<dbReference type="GO" id="GO:0032259">
    <property type="term" value="P:methylation"/>
    <property type="evidence" value="ECO:0007669"/>
    <property type="project" value="UniProtKB-KW"/>
</dbReference>
<evidence type="ECO:0000256" key="7">
    <source>
        <dbReference type="HAMAP-Rule" id="MF_00090"/>
    </source>
</evidence>
<comment type="function">
    <text evidence="7">Catalyzes the methyl esterification of L-isoaspartyl residues in peptides and proteins that result from spontaneous decomposition of normal L-aspartyl and L-asparaginyl residues. It plays a role in the repair and/or degradation of damaged proteins.</text>
</comment>
<proteinExistence type="inferred from homology"/>
<dbReference type="Proteomes" id="UP000441523">
    <property type="component" value="Unassembled WGS sequence"/>
</dbReference>
<gene>
    <name evidence="7" type="primary">pcm</name>
    <name evidence="8" type="ORF">F6X51_10845</name>
</gene>
<evidence type="ECO:0000256" key="4">
    <source>
        <dbReference type="ARBA" id="ARBA00022603"/>
    </source>
</evidence>
<dbReference type="SUPFAM" id="SSF53335">
    <property type="entry name" value="S-adenosyl-L-methionine-dependent methyltransferases"/>
    <property type="match status" value="1"/>
</dbReference>
<evidence type="ECO:0000256" key="5">
    <source>
        <dbReference type="ARBA" id="ARBA00022679"/>
    </source>
</evidence>
<dbReference type="InterPro" id="IPR029063">
    <property type="entry name" value="SAM-dependent_MTases_sf"/>
</dbReference>
<dbReference type="GO" id="GO:0030091">
    <property type="term" value="P:protein repair"/>
    <property type="evidence" value="ECO:0007669"/>
    <property type="project" value="UniProtKB-UniRule"/>
</dbReference>
<comment type="caution">
    <text evidence="8">The sequence shown here is derived from an EMBL/GenBank/DDBJ whole genome shotgun (WGS) entry which is preliminary data.</text>
</comment>
<evidence type="ECO:0000256" key="3">
    <source>
        <dbReference type="ARBA" id="ARBA00022490"/>
    </source>
</evidence>